<accession>A0A495J7C9</accession>
<dbReference type="Proteomes" id="UP000268007">
    <property type="component" value="Unassembled WGS sequence"/>
</dbReference>
<reference evidence="1 2" key="1">
    <citation type="submission" date="2018-10" db="EMBL/GenBank/DDBJ databases">
        <title>Genomic Encyclopedia of Archaeal and Bacterial Type Strains, Phase II (KMG-II): from individual species to whole genera.</title>
        <authorList>
            <person name="Goeker M."/>
        </authorList>
    </citation>
    <scope>NUCLEOTIDE SEQUENCE [LARGE SCALE GENOMIC DNA]</scope>
    <source>
        <strain evidence="1 2">DSM 18602</strain>
    </source>
</reference>
<organism evidence="1 2">
    <name type="scientific">Mucilaginibacter gracilis</name>
    <dbReference type="NCBI Taxonomy" id="423350"/>
    <lineage>
        <taxon>Bacteria</taxon>
        <taxon>Pseudomonadati</taxon>
        <taxon>Bacteroidota</taxon>
        <taxon>Sphingobacteriia</taxon>
        <taxon>Sphingobacteriales</taxon>
        <taxon>Sphingobacteriaceae</taxon>
        <taxon>Mucilaginibacter</taxon>
    </lineage>
</organism>
<dbReference type="AlphaFoldDB" id="A0A495J7C9"/>
<dbReference type="RefSeq" id="WP_121200402.1">
    <property type="nucleotide sequence ID" value="NZ_RBKU01000001.1"/>
</dbReference>
<comment type="caution">
    <text evidence="1">The sequence shown here is derived from an EMBL/GenBank/DDBJ whole genome shotgun (WGS) entry which is preliminary data.</text>
</comment>
<evidence type="ECO:0000313" key="1">
    <source>
        <dbReference type="EMBL" id="RKR84641.1"/>
    </source>
</evidence>
<dbReference type="EMBL" id="RBKU01000001">
    <property type="protein sequence ID" value="RKR84641.1"/>
    <property type="molecule type" value="Genomic_DNA"/>
</dbReference>
<gene>
    <name evidence="1" type="ORF">BDD43_4889</name>
</gene>
<name>A0A495J7C9_9SPHI</name>
<evidence type="ECO:0000313" key="2">
    <source>
        <dbReference type="Proteomes" id="UP000268007"/>
    </source>
</evidence>
<proteinExistence type="predicted"/>
<protein>
    <submittedName>
        <fullName evidence="1">Uncharacterized protein</fullName>
    </submittedName>
</protein>
<sequence>MILEYDSYIVLSEQLRGALELSIDILYAQNRFCWYVIVDAARFSKGTQDDHLCACMLDQWLDSQIPSEKVPGDLYYPDFSLYSICYWDANSYSPLFDSD</sequence>
<keyword evidence="2" id="KW-1185">Reference proteome</keyword>